<sequence>MQETQGRRILLVDTCHSGNAFNSRLVKDSADAKIVVISAADSSSFAKELQELKHGVFTYALLQALKGKADMNRDKHIKINEITAYLSNEIEHLTEGQQVPVLHAPGGFKDFVFARW</sequence>
<dbReference type="Pfam" id="PF00656">
    <property type="entry name" value="Peptidase_C14"/>
    <property type="match status" value="1"/>
</dbReference>
<keyword evidence="3" id="KW-1185">Reference proteome</keyword>
<dbReference type="GO" id="GO:0004197">
    <property type="term" value="F:cysteine-type endopeptidase activity"/>
    <property type="evidence" value="ECO:0007669"/>
    <property type="project" value="InterPro"/>
</dbReference>
<reference evidence="2 3" key="1">
    <citation type="journal article" date="2016" name="Front. Microbiol.">
        <title>Single-Cell (Meta-)Genomics of a Dimorphic Candidatus Thiomargarita nelsonii Reveals Genomic Plasticity.</title>
        <authorList>
            <person name="Flood B.E."/>
            <person name="Fliss P."/>
            <person name="Jones D.S."/>
            <person name="Dick G.J."/>
            <person name="Jain S."/>
            <person name="Kaster A.K."/>
            <person name="Winkel M."/>
            <person name="Mussmann M."/>
            <person name="Bailey J."/>
        </authorList>
    </citation>
    <scope>NUCLEOTIDE SEQUENCE [LARGE SCALE GENOMIC DNA]</scope>
    <source>
        <strain evidence="2">Hydrate Ridge</strain>
    </source>
</reference>
<dbReference type="InterPro" id="IPR011600">
    <property type="entry name" value="Pept_C14_caspase"/>
</dbReference>
<evidence type="ECO:0000313" key="2">
    <source>
        <dbReference type="EMBL" id="TGO02929.1"/>
    </source>
</evidence>
<dbReference type="GO" id="GO:0006508">
    <property type="term" value="P:proteolysis"/>
    <property type="evidence" value="ECO:0007669"/>
    <property type="project" value="InterPro"/>
</dbReference>
<gene>
    <name evidence="2" type="ORF">PN36_16120</name>
</gene>
<protein>
    <recommendedName>
        <fullName evidence="1">Peptidase C14 caspase domain-containing protein</fullName>
    </recommendedName>
</protein>
<dbReference type="AlphaFoldDB" id="A0A4E0QNP4"/>
<dbReference type="Gene3D" id="3.40.50.1460">
    <property type="match status" value="1"/>
</dbReference>
<dbReference type="EMBL" id="JSZA02000059">
    <property type="protein sequence ID" value="TGO02929.1"/>
    <property type="molecule type" value="Genomic_DNA"/>
</dbReference>
<dbReference type="Proteomes" id="UP000030428">
    <property type="component" value="Unassembled WGS sequence"/>
</dbReference>
<evidence type="ECO:0000259" key="1">
    <source>
        <dbReference type="Pfam" id="PF00656"/>
    </source>
</evidence>
<evidence type="ECO:0000313" key="3">
    <source>
        <dbReference type="Proteomes" id="UP000030428"/>
    </source>
</evidence>
<organism evidence="2 3">
    <name type="scientific">Candidatus Thiomargarita nelsonii</name>
    <dbReference type="NCBI Taxonomy" id="1003181"/>
    <lineage>
        <taxon>Bacteria</taxon>
        <taxon>Pseudomonadati</taxon>
        <taxon>Pseudomonadota</taxon>
        <taxon>Gammaproteobacteria</taxon>
        <taxon>Thiotrichales</taxon>
        <taxon>Thiotrichaceae</taxon>
        <taxon>Thiomargarita</taxon>
    </lineage>
</organism>
<comment type="caution">
    <text evidence="2">The sequence shown here is derived from an EMBL/GenBank/DDBJ whole genome shotgun (WGS) entry which is preliminary data.</text>
</comment>
<feature type="domain" description="Peptidase C14 caspase" evidence="1">
    <location>
        <begin position="9"/>
        <end position="106"/>
    </location>
</feature>
<proteinExistence type="predicted"/>
<name>A0A4E0QNP4_9GAMM</name>
<accession>A0A4E0QNP4</accession>